<dbReference type="GeneID" id="36622063"/>
<dbReference type="EMBL" id="KZ679684">
    <property type="protein sequence ID" value="PTB52310.1"/>
    <property type="molecule type" value="Genomic_DNA"/>
</dbReference>
<organism evidence="1 2">
    <name type="scientific">Trichoderma harzianum CBS 226.95</name>
    <dbReference type="NCBI Taxonomy" id="983964"/>
    <lineage>
        <taxon>Eukaryota</taxon>
        <taxon>Fungi</taxon>
        <taxon>Dikarya</taxon>
        <taxon>Ascomycota</taxon>
        <taxon>Pezizomycotina</taxon>
        <taxon>Sordariomycetes</taxon>
        <taxon>Hypocreomycetidae</taxon>
        <taxon>Hypocreales</taxon>
        <taxon>Hypocreaceae</taxon>
        <taxon>Trichoderma</taxon>
    </lineage>
</organism>
<protein>
    <submittedName>
        <fullName evidence="1">Uncharacterized protein</fullName>
    </submittedName>
</protein>
<sequence>MDVTQFVFIFLQVDIRFKAIYIILCFISHSNLIFRLHSRVSQQHRPSPRCTHTHTSHILHNQCIHLPQHTYLNTTYTIHPSIHINPSHLRLCKQITSNPNALVPEPIISASPPHPDPHKGTMQTYIYAPNVNVTLFLLLASVHH</sequence>
<name>A0A2T4A5G1_TRIHA</name>
<proteinExistence type="predicted"/>
<evidence type="ECO:0000313" key="2">
    <source>
        <dbReference type="Proteomes" id="UP000241690"/>
    </source>
</evidence>
<dbReference type="AlphaFoldDB" id="A0A2T4A5G1"/>
<evidence type="ECO:0000313" key="1">
    <source>
        <dbReference type="EMBL" id="PTB52310.1"/>
    </source>
</evidence>
<keyword evidence="2" id="KW-1185">Reference proteome</keyword>
<reference evidence="1 2" key="1">
    <citation type="submission" date="2016-07" db="EMBL/GenBank/DDBJ databases">
        <title>Multiple horizontal gene transfer events from other fungi enriched the ability of initially mycotrophic Trichoderma (Ascomycota) to feed on dead plant biomass.</title>
        <authorList>
            <consortium name="DOE Joint Genome Institute"/>
            <person name="Aerts A."/>
            <person name="Atanasova L."/>
            <person name="Chenthamara K."/>
            <person name="Zhang J."/>
            <person name="Grujic M."/>
            <person name="Henrissat B."/>
            <person name="Kuo A."/>
            <person name="Salamov A."/>
            <person name="Lipzen A."/>
            <person name="Labutti K."/>
            <person name="Barry K."/>
            <person name="Miao Y."/>
            <person name="Rahimi M.J."/>
            <person name="Shen Q."/>
            <person name="Grigoriev I.V."/>
            <person name="Kubicek C.P."/>
            <person name="Druzhinina I.S."/>
        </authorList>
    </citation>
    <scope>NUCLEOTIDE SEQUENCE [LARGE SCALE GENOMIC DNA]</scope>
    <source>
        <strain evidence="1 2">CBS 226.95</strain>
    </source>
</reference>
<dbReference type="RefSeq" id="XP_024771987.1">
    <property type="nucleotide sequence ID" value="XM_024913501.1"/>
</dbReference>
<dbReference type="Proteomes" id="UP000241690">
    <property type="component" value="Unassembled WGS sequence"/>
</dbReference>
<accession>A0A2T4A5G1</accession>
<gene>
    <name evidence="1" type="ORF">M431DRAFT_215462</name>
</gene>